<proteinExistence type="predicted"/>
<dbReference type="PANTHER" id="PTHR33908:SF11">
    <property type="entry name" value="MEMBRANE PROTEIN"/>
    <property type="match status" value="1"/>
</dbReference>
<keyword evidence="5 8" id="KW-0812">Transmembrane</keyword>
<feature type="transmembrane region" description="Helical" evidence="8">
    <location>
        <begin position="394"/>
        <end position="417"/>
    </location>
</feature>
<accession>A0ABQ1FZ65</accession>
<comment type="subcellular location">
    <subcellularLocation>
        <location evidence="1">Cell membrane</location>
        <topology evidence="1">Multi-pass membrane protein</topology>
    </subcellularLocation>
</comment>
<evidence type="ECO:0000256" key="2">
    <source>
        <dbReference type="ARBA" id="ARBA00022475"/>
    </source>
</evidence>
<keyword evidence="7 8" id="KW-0472">Membrane</keyword>
<keyword evidence="4" id="KW-0808">Transferase</keyword>
<keyword evidence="2" id="KW-1003">Cell membrane</keyword>
<keyword evidence="10" id="KW-1185">Reference proteome</keyword>
<keyword evidence="3" id="KW-0328">Glycosyltransferase</keyword>
<evidence type="ECO:0008006" key="11">
    <source>
        <dbReference type="Google" id="ProtNLM"/>
    </source>
</evidence>
<reference evidence="10" key="1">
    <citation type="journal article" date="2019" name="Int. J. Syst. Evol. Microbiol.">
        <title>The Global Catalogue of Microorganisms (GCM) 10K type strain sequencing project: providing services to taxonomists for standard genome sequencing and annotation.</title>
        <authorList>
            <consortium name="The Broad Institute Genomics Platform"/>
            <consortium name="The Broad Institute Genome Sequencing Center for Infectious Disease"/>
            <person name="Wu L."/>
            <person name="Ma J."/>
        </authorList>
    </citation>
    <scope>NUCLEOTIDE SEQUENCE [LARGE SCALE GENOMIC DNA]</scope>
    <source>
        <strain evidence="10">CGMCC 1.15439</strain>
    </source>
</reference>
<dbReference type="PANTHER" id="PTHR33908">
    <property type="entry name" value="MANNOSYLTRANSFERASE YKCB-RELATED"/>
    <property type="match status" value="1"/>
</dbReference>
<organism evidence="9 10">
    <name type="scientific">Dyella nitratireducens</name>
    <dbReference type="NCBI Taxonomy" id="1849580"/>
    <lineage>
        <taxon>Bacteria</taxon>
        <taxon>Pseudomonadati</taxon>
        <taxon>Pseudomonadota</taxon>
        <taxon>Gammaproteobacteria</taxon>
        <taxon>Lysobacterales</taxon>
        <taxon>Rhodanobacteraceae</taxon>
        <taxon>Dyella</taxon>
    </lineage>
</organism>
<evidence type="ECO:0000256" key="1">
    <source>
        <dbReference type="ARBA" id="ARBA00004651"/>
    </source>
</evidence>
<evidence type="ECO:0000256" key="6">
    <source>
        <dbReference type="ARBA" id="ARBA00022989"/>
    </source>
</evidence>
<feature type="transmembrane region" description="Helical" evidence="8">
    <location>
        <begin position="161"/>
        <end position="189"/>
    </location>
</feature>
<evidence type="ECO:0000256" key="4">
    <source>
        <dbReference type="ARBA" id="ARBA00022679"/>
    </source>
</evidence>
<feature type="transmembrane region" description="Helical" evidence="8">
    <location>
        <begin position="122"/>
        <end position="149"/>
    </location>
</feature>
<feature type="transmembrane region" description="Helical" evidence="8">
    <location>
        <begin position="369"/>
        <end position="388"/>
    </location>
</feature>
<evidence type="ECO:0000256" key="5">
    <source>
        <dbReference type="ARBA" id="ARBA00022692"/>
    </source>
</evidence>
<evidence type="ECO:0000256" key="7">
    <source>
        <dbReference type="ARBA" id="ARBA00023136"/>
    </source>
</evidence>
<name>A0ABQ1FZ65_9GAMM</name>
<evidence type="ECO:0000256" key="3">
    <source>
        <dbReference type="ARBA" id="ARBA00022676"/>
    </source>
</evidence>
<feature type="transmembrane region" description="Helical" evidence="8">
    <location>
        <begin position="337"/>
        <end position="362"/>
    </location>
</feature>
<evidence type="ECO:0000313" key="9">
    <source>
        <dbReference type="EMBL" id="GGA33453.1"/>
    </source>
</evidence>
<sequence>MAIGALALALRLYFVTQAVVDHPIRGDAVQYLSAALNLILHHVLSIAHPSDPIVHGDSYRDPGYPIFLALWMTLSSKSAAWYMTTLIAQAFLGCATVLLLMQAAKGWLPDKWLLGAGLLMALWPHSITVCGYLVTETLFGFLCALSLFLLSKAARHQGFSWLIAAGFCFSLAGLTNAVLLPFAPLLAVMMSWLRRLDRKQAWVLALSGLALPFAWQIRNVQLPPSDQSAGGRAIINFVQGSWPEYQTSWATSYRRSDPIVGQTQLDIAREYATLQAHPSQGLAMMYQRMIQAPWHYVGWYFSKPAHLWAWDIQIGAGDIYVYPTLHSPFSYNPVLRMWVAACEIVNPILAVLAAWGCLAALLDRRNAPLLAMATALMALYVTAVYSALQAEPRYAIPFRGMEILLASGGLAQAGCWLRKTLQTRRGTGRVTAMR</sequence>
<dbReference type="Proteomes" id="UP000620046">
    <property type="component" value="Unassembled WGS sequence"/>
</dbReference>
<keyword evidence="6 8" id="KW-1133">Transmembrane helix</keyword>
<gene>
    <name evidence="9" type="ORF">GCM10010981_22970</name>
</gene>
<feature type="transmembrane region" description="Helical" evidence="8">
    <location>
        <begin position="79"/>
        <end position="101"/>
    </location>
</feature>
<protein>
    <recommendedName>
        <fullName evidence="11">Glycosyltransferase RgtA/B/C/D-like domain-containing protein</fullName>
    </recommendedName>
</protein>
<feature type="transmembrane region" description="Helical" evidence="8">
    <location>
        <begin position="201"/>
        <end position="217"/>
    </location>
</feature>
<dbReference type="EMBL" id="BMJA01000002">
    <property type="protein sequence ID" value="GGA33453.1"/>
    <property type="molecule type" value="Genomic_DNA"/>
</dbReference>
<evidence type="ECO:0000313" key="10">
    <source>
        <dbReference type="Proteomes" id="UP000620046"/>
    </source>
</evidence>
<evidence type="ECO:0000256" key="8">
    <source>
        <dbReference type="SAM" id="Phobius"/>
    </source>
</evidence>
<dbReference type="InterPro" id="IPR050297">
    <property type="entry name" value="LipidA_mod_glycosyltrf_83"/>
</dbReference>
<comment type="caution">
    <text evidence="9">The sequence shown here is derived from an EMBL/GenBank/DDBJ whole genome shotgun (WGS) entry which is preliminary data.</text>
</comment>